<dbReference type="AlphaFoldDB" id="A0A229TEI3"/>
<feature type="active site" description="Proton donor" evidence="6">
    <location>
        <position position="321"/>
    </location>
</feature>
<comment type="similarity">
    <text evidence="1">Belongs to the glycosyl hydrolase 54 family.</text>
</comment>
<dbReference type="CDD" id="cd23399">
    <property type="entry name" value="beta-trefoil_ABD_ABFB"/>
    <property type="match status" value="1"/>
</dbReference>
<evidence type="ECO:0000256" key="7">
    <source>
        <dbReference type="PIRSR" id="PIRSR638964-3"/>
    </source>
</evidence>
<dbReference type="InterPro" id="IPR007934">
    <property type="entry name" value="AbfB_ABD"/>
</dbReference>
<keyword evidence="2 8" id="KW-0732">Signal</keyword>
<dbReference type="InterPro" id="IPR036195">
    <property type="entry name" value="AbfB_ABD_sf"/>
</dbReference>
<reference evidence="12" key="1">
    <citation type="submission" date="2017-07" db="EMBL/GenBank/DDBJ databases">
        <title>Comparative genome mining reveals phylogenetic distribution patterns of secondary metabolites in Amycolatopsis.</title>
        <authorList>
            <person name="Adamek M."/>
            <person name="Alanjary M."/>
            <person name="Sales-Ortells H."/>
            <person name="Goodfellow M."/>
            <person name="Bull A.T."/>
            <person name="Kalinowski J."/>
            <person name="Ziemert N."/>
        </authorList>
    </citation>
    <scope>NUCLEOTIDE SEQUENCE [LARGE SCALE GENOMIC DNA]</scope>
    <source>
        <strain evidence="12">H5</strain>
    </source>
</reference>
<feature type="disulfide bond" evidence="7">
    <location>
        <begin position="107"/>
        <end position="112"/>
    </location>
</feature>
<feature type="domain" description="Alpha-L-arabinofuranosidase B arabinose-binding" evidence="9">
    <location>
        <begin position="375"/>
        <end position="515"/>
    </location>
</feature>
<dbReference type="GO" id="GO:0031221">
    <property type="term" value="P:arabinan metabolic process"/>
    <property type="evidence" value="ECO:0007669"/>
    <property type="project" value="InterPro"/>
</dbReference>
<evidence type="ECO:0000256" key="5">
    <source>
        <dbReference type="ARBA" id="ARBA00023295"/>
    </source>
</evidence>
<dbReference type="Proteomes" id="UP000215199">
    <property type="component" value="Unassembled WGS sequence"/>
</dbReference>
<feature type="disulfide bond" evidence="7">
    <location>
        <begin position="424"/>
        <end position="462"/>
    </location>
</feature>
<feature type="domain" description="Alpha-L-arabinofuranosidase B catalytic" evidence="10">
    <location>
        <begin position="46"/>
        <end position="357"/>
    </location>
</feature>
<keyword evidence="7" id="KW-1015">Disulfide bond</keyword>
<dbReference type="SUPFAM" id="SSF49899">
    <property type="entry name" value="Concanavalin A-like lectins/glucanases"/>
    <property type="match status" value="1"/>
</dbReference>
<organism evidence="11 12">
    <name type="scientific">Amycolatopsis vastitatis</name>
    <dbReference type="NCBI Taxonomy" id="1905142"/>
    <lineage>
        <taxon>Bacteria</taxon>
        <taxon>Bacillati</taxon>
        <taxon>Actinomycetota</taxon>
        <taxon>Actinomycetes</taxon>
        <taxon>Pseudonocardiales</taxon>
        <taxon>Pseudonocardiaceae</taxon>
        <taxon>Amycolatopsis</taxon>
    </lineage>
</organism>
<feature type="active site" description="Nucleophile" evidence="6">
    <location>
        <position position="242"/>
    </location>
</feature>
<protein>
    <submittedName>
        <fullName evidence="11">Alpha-N-arabinofuranosidase</fullName>
    </submittedName>
</protein>
<gene>
    <name evidence="11" type="ORF">CF165_07195</name>
</gene>
<evidence type="ECO:0000256" key="2">
    <source>
        <dbReference type="ARBA" id="ARBA00022729"/>
    </source>
</evidence>
<sequence>MSQRRDSKNVSANTRPRILLLLSAAAALVLASLTTASTASAATSLPCDIYGAAGTPCVAAHSTTRALYAAYNGPLYQVQRASDSARTNIGLLAAGGYANAAAQDSFCAGTTCLITEIYDQSPRHNDLTIEGPGGAGGQDTGVPADALPVTAGGHQVYGASFSGRMGYRDNTTSGVAVNGQPEGMYMITSGTHVNDRCCFDYGNAETNNLDTGNGHMDALNFGTECWFQPCNGTGPWVQADLENGLFQSSAGGSQNTANTGTKFPFVTALLKNNGQNFFALKDGNAQSGSLRTTYSGPEPTTGSGYAPMHQEGAIVLGTGGDNSNGSIGSFFEGVMTAGLPTDAADNAVQANVVSVGYGGPTGTTGSLTAGSELSLRATTACCTGDYLRHQNDSAVISPVSSGSSTVDKSDATWIVRKGLADASCVSFESRNYPGDFLRHFNFKVQRQPMDGSAAFRADATFCPVAGKNGQGTSFRSYNYPTKYLRHYNFSVYIADTSGTNAWDSATSYNDDTSWVAGQPWAP</sequence>
<keyword evidence="12" id="KW-1185">Reference proteome</keyword>
<feature type="signal peptide" evidence="8">
    <location>
        <begin position="1"/>
        <end position="41"/>
    </location>
</feature>
<evidence type="ECO:0000259" key="10">
    <source>
        <dbReference type="Pfam" id="PF09206"/>
    </source>
</evidence>
<dbReference type="InterPro" id="IPR038964">
    <property type="entry name" value="ABFB"/>
</dbReference>
<dbReference type="GO" id="GO:0046373">
    <property type="term" value="P:L-arabinose metabolic process"/>
    <property type="evidence" value="ECO:0007669"/>
    <property type="project" value="InterPro"/>
</dbReference>
<name>A0A229TEI3_9PSEU</name>
<evidence type="ECO:0000256" key="4">
    <source>
        <dbReference type="ARBA" id="ARBA00023180"/>
    </source>
</evidence>
<dbReference type="GO" id="GO:0046556">
    <property type="term" value="F:alpha-L-arabinofuranosidase activity"/>
    <property type="evidence" value="ECO:0007669"/>
    <property type="project" value="InterPro"/>
</dbReference>
<accession>A0A229TEI3</accession>
<dbReference type="Gene3D" id="2.60.120.200">
    <property type="match status" value="1"/>
</dbReference>
<dbReference type="Pfam" id="PF09206">
    <property type="entry name" value="ArabFuran-catal"/>
    <property type="match status" value="1"/>
</dbReference>
<feature type="disulfide bond" evidence="7">
    <location>
        <begin position="47"/>
        <end position="57"/>
    </location>
</feature>
<evidence type="ECO:0000256" key="3">
    <source>
        <dbReference type="ARBA" id="ARBA00022801"/>
    </source>
</evidence>
<dbReference type="InterPro" id="IPR015289">
    <property type="entry name" value="A-L-arabinofuranosidase_B_cat"/>
</dbReference>
<dbReference type="GO" id="GO:0045490">
    <property type="term" value="P:pectin catabolic process"/>
    <property type="evidence" value="ECO:0007669"/>
    <property type="project" value="TreeGrafter"/>
</dbReference>
<evidence type="ECO:0000256" key="1">
    <source>
        <dbReference type="ARBA" id="ARBA00006963"/>
    </source>
</evidence>
<dbReference type="Pfam" id="PF05270">
    <property type="entry name" value="AbfB"/>
    <property type="match status" value="1"/>
</dbReference>
<evidence type="ECO:0000313" key="12">
    <source>
        <dbReference type="Proteomes" id="UP000215199"/>
    </source>
</evidence>
<evidence type="ECO:0000256" key="8">
    <source>
        <dbReference type="SAM" id="SignalP"/>
    </source>
</evidence>
<dbReference type="PANTHER" id="PTHR39447">
    <property type="entry name" value="ALPHA-L-ARABINOFURANOSIDASE B"/>
    <property type="match status" value="1"/>
</dbReference>
<keyword evidence="5" id="KW-0326">Glycosidase</keyword>
<feature type="chain" id="PRO_5012759713" evidence="8">
    <location>
        <begin position="42"/>
        <end position="522"/>
    </location>
</feature>
<dbReference type="SUPFAM" id="SSF110221">
    <property type="entry name" value="AbfB domain"/>
    <property type="match status" value="1"/>
</dbReference>
<dbReference type="RefSeq" id="WP_093946645.1">
    <property type="nucleotide sequence ID" value="NZ_NMUL01000007.1"/>
</dbReference>
<dbReference type="InterPro" id="IPR013320">
    <property type="entry name" value="ConA-like_dom_sf"/>
</dbReference>
<keyword evidence="4" id="KW-0325">Glycoprotein</keyword>
<keyword evidence="3" id="KW-0378">Hydrolase</keyword>
<comment type="caution">
    <text evidence="11">The sequence shown here is derived from an EMBL/GenBank/DDBJ whole genome shotgun (WGS) entry which is preliminary data.</text>
</comment>
<feature type="disulfide bond" evidence="7">
    <location>
        <begin position="197"/>
        <end position="198"/>
    </location>
</feature>
<evidence type="ECO:0000256" key="6">
    <source>
        <dbReference type="PIRSR" id="PIRSR638964-1"/>
    </source>
</evidence>
<dbReference type="Gene3D" id="2.80.10.50">
    <property type="match status" value="1"/>
</dbReference>
<evidence type="ECO:0000259" key="9">
    <source>
        <dbReference type="Pfam" id="PF05270"/>
    </source>
</evidence>
<dbReference type="OrthoDB" id="9804807at2"/>
<dbReference type="EMBL" id="NMUL01000007">
    <property type="protein sequence ID" value="OXM69314.1"/>
    <property type="molecule type" value="Genomic_DNA"/>
</dbReference>
<evidence type="ECO:0000313" key="11">
    <source>
        <dbReference type="EMBL" id="OXM69314.1"/>
    </source>
</evidence>
<dbReference type="PANTHER" id="PTHR39447:SF2">
    <property type="entry name" value="ALPHA-L-ARABINOFURANOSIDASE B"/>
    <property type="match status" value="1"/>
</dbReference>
<proteinExistence type="inferred from homology"/>